<evidence type="ECO:0000313" key="2">
    <source>
        <dbReference type="EMBL" id="ADL54276.1"/>
    </source>
</evidence>
<keyword evidence="1" id="KW-1133">Transmembrane helix</keyword>
<evidence type="ECO:0000313" key="3">
    <source>
        <dbReference type="Proteomes" id="UP000001235"/>
    </source>
</evidence>
<dbReference type="eggNOG" id="COG4967">
    <property type="taxonomic scope" value="Bacteria"/>
</dbReference>
<dbReference type="AlphaFoldDB" id="D9SJ00"/>
<organism evidence="2 3">
    <name type="scientific">Gallionella capsiferriformans (strain ES-2)</name>
    <name type="common">Gallionella ferruginea capsiferriformans (strain ES-2)</name>
    <dbReference type="NCBI Taxonomy" id="395494"/>
    <lineage>
        <taxon>Bacteria</taxon>
        <taxon>Pseudomonadati</taxon>
        <taxon>Pseudomonadota</taxon>
        <taxon>Betaproteobacteria</taxon>
        <taxon>Nitrosomonadales</taxon>
        <taxon>Gallionellaceae</taxon>
        <taxon>Gallionella</taxon>
    </lineage>
</organism>
<gene>
    <name evidence="2" type="ordered locus">Galf_0231</name>
</gene>
<dbReference type="EMBL" id="CP002159">
    <property type="protein sequence ID" value="ADL54276.1"/>
    <property type="molecule type" value="Genomic_DNA"/>
</dbReference>
<proteinExistence type="predicted"/>
<keyword evidence="3" id="KW-1185">Reference proteome</keyword>
<dbReference type="HOGENOM" id="CLU_110706_1_0_4"/>
<accession>D9SJ00</accession>
<dbReference type="STRING" id="395494.Galf_0231"/>
<name>D9SJ00_GALCS</name>
<feature type="transmembrane region" description="Helical" evidence="1">
    <location>
        <begin position="37"/>
        <end position="61"/>
    </location>
</feature>
<dbReference type="Proteomes" id="UP000001235">
    <property type="component" value="Chromosome"/>
</dbReference>
<evidence type="ECO:0000256" key="1">
    <source>
        <dbReference type="SAM" id="Phobius"/>
    </source>
</evidence>
<reference evidence="2 3" key="1">
    <citation type="submission" date="2010-08" db="EMBL/GenBank/DDBJ databases">
        <title>Complete sequence of Gallionella capsiferriformans ES-2.</title>
        <authorList>
            <consortium name="US DOE Joint Genome Institute"/>
            <person name="Lucas S."/>
            <person name="Copeland A."/>
            <person name="Lapidus A."/>
            <person name="Cheng J.-F."/>
            <person name="Bruce D."/>
            <person name="Goodwin L."/>
            <person name="Pitluck S."/>
            <person name="Chertkov O."/>
            <person name="Davenport K.W."/>
            <person name="Detter J.C."/>
            <person name="Han C."/>
            <person name="Tapia R."/>
            <person name="Land M."/>
            <person name="Hauser L."/>
            <person name="Chang Y.-J."/>
            <person name="Jeffries C."/>
            <person name="Kyrpides N."/>
            <person name="Ivanova N."/>
            <person name="Mikhailova N."/>
            <person name="Shelobolina E.S."/>
            <person name="Picardal F."/>
            <person name="Roden E."/>
            <person name="Emerson D."/>
            <person name="Woyke T."/>
        </authorList>
    </citation>
    <scope>NUCLEOTIDE SEQUENCE [LARGE SCALE GENOMIC DNA]</scope>
    <source>
        <strain evidence="2 3">ES-2</strain>
    </source>
</reference>
<keyword evidence="1" id="KW-0812">Transmembrane</keyword>
<protein>
    <submittedName>
        <fullName evidence="2">Uncharacterized protein</fullName>
    </submittedName>
</protein>
<dbReference type="KEGG" id="gca:Galf_0231"/>
<keyword evidence="1" id="KW-0472">Membrane</keyword>
<sequence>MFTKAGLRIGDRGSRGEPRVGVSSILNSQSSLLVSQLGASLIELIMFIVIVSSALAGILLVMNQTSKGSADPLIRKQAMAAAYSLLEEIELQDFIAASGVASSPVTQANRASAYHVVGDYNGFATTGVFAVADATSSSPVLAQYNATVSVMPEAAVWNGIPAGRVAQINVTVTGPNNTTIIATGYRAAY</sequence>